<keyword evidence="2" id="KW-0238">DNA-binding</keyword>
<dbReference type="EMBL" id="WMBA01000013">
    <property type="protein sequence ID" value="MTD54567.1"/>
    <property type="molecule type" value="Genomic_DNA"/>
</dbReference>
<keyword evidence="6" id="KW-1185">Reference proteome</keyword>
<accession>A0A6N7YNI7</accession>
<dbReference type="OrthoDB" id="343383at2"/>
<comment type="caution">
    <text evidence="5">The sequence shown here is derived from an EMBL/GenBank/DDBJ whole genome shotgun (WGS) entry which is preliminary data.</text>
</comment>
<dbReference type="InterPro" id="IPR016032">
    <property type="entry name" value="Sig_transdc_resp-reg_C-effctor"/>
</dbReference>
<proteinExistence type="predicted"/>
<gene>
    <name evidence="5" type="ORF">GKO32_11340</name>
</gene>
<sequence>MTFVVSAEPPISSSPAGLAGLVDGIGERDFGNRLLALLHDVCGADYCTVFHLNSLGGQMVTTAGLNSIDVAQRQARLYLEGQRWKSDPMILQSRKQLTGRHTSSVVHMAVRELPDVAYRDRLYTRAGVCDRVLLCGRSATGVIGLSVLRTSKAGIFGGEDLRQVHEVSSVLLAIIDKHVGVLRQDLNLRRALTSLDQIENCLTNSRIPLSPREKQVCARILYGMSSNDIAIDLHIGDETATTYRKRAYQRLEITTQRELLLWYLDLWEERYLRGHAGLGGSRATS</sequence>
<dbReference type="PANTHER" id="PTHR44688:SF16">
    <property type="entry name" value="DNA-BINDING TRANSCRIPTIONAL ACTIVATOR DEVR_DOSR"/>
    <property type="match status" value="1"/>
</dbReference>
<dbReference type="SUPFAM" id="SSF46894">
    <property type="entry name" value="C-terminal effector domain of the bipartite response regulators"/>
    <property type="match status" value="1"/>
</dbReference>
<dbReference type="AlphaFoldDB" id="A0A6N7YNI7"/>
<evidence type="ECO:0000313" key="5">
    <source>
        <dbReference type="EMBL" id="MTD54567.1"/>
    </source>
</evidence>
<dbReference type="PRINTS" id="PR00038">
    <property type="entry name" value="HTHLUXR"/>
</dbReference>
<dbReference type="SMART" id="SM00421">
    <property type="entry name" value="HTH_LUXR"/>
    <property type="match status" value="1"/>
</dbReference>
<name>A0A6N7YNI7_9PSEU</name>
<dbReference type="InterPro" id="IPR036388">
    <property type="entry name" value="WH-like_DNA-bd_sf"/>
</dbReference>
<reference evidence="5 6" key="1">
    <citation type="submission" date="2019-11" db="EMBL/GenBank/DDBJ databases">
        <title>Draft genome of Amycolatopsis RM579.</title>
        <authorList>
            <person name="Duangmal K."/>
            <person name="Mingma R."/>
        </authorList>
    </citation>
    <scope>NUCLEOTIDE SEQUENCE [LARGE SCALE GENOMIC DNA]</scope>
    <source>
        <strain evidence="5 6">RM579</strain>
    </source>
</reference>
<keyword evidence="1" id="KW-0805">Transcription regulation</keyword>
<dbReference type="Pfam" id="PF00196">
    <property type="entry name" value="GerE"/>
    <property type="match status" value="1"/>
</dbReference>
<dbReference type="RefSeq" id="WP_154756786.1">
    <property type="nucleotide sequence ID" value="NZ_WMBA01000013.1"/>
</dbReference>
<dbReference type="GO" id="GO:0006355">
    <property type="term" value="P:regulation of DNA-templated transcription"/>
    <property type="evidence" value="ECO:0007669"/>
    <property type="project" value="InterPro"/>
</dbReference>
<dbReference type="Proteomes" id="UP000440096">
    <property type="component" value="Unassembled WGS sequence"/>
</dbReference>
<evidence type="ECO:0000256" key="1">
    <source>
        <dbReference type="ARBA" id="ARBA00023015"/>
    </source>
</evidence>
<feature type="domain" description="HTH luxR-type" evidence="4">
    <location>
        <begin position="202"/>
        <end position="267"/>
    </location>
</feature>
<evidence type="ECO:0000256" key="2">
    <source>
        <dbReference type="ARBA" id="ARBA00023125"/>
    </source>
</evidence>
<dbReference type="Gene3D" id="1.10.10.10">
    <property type="entry name" value="Winged helix-like DNA-binding domain superfamily/Winged helix DNA-binding domain"/>
    <property type="match status" value="1"/>
</dbReference>
<dbReference type="InterPro" id="IPR000792">
    <property type="entry name" value="Tscrpt_reg_LuxR_C"/>
</dbReference>
<dbReference type="PANTHER" id="PTHR44688">
    <property type="entry name" value="DNA-BINDING TRANSCRIPTIONAL ACTIVATOR DEVR_DOSR"/>
    <property type="match status" value="1"/>
</dbReference>
<evidence type="ECO:0000313" key="6">
    <source>
        <dbReference type="Proteomes" id="UP000440096"/>
    </source>
</evidence>
<keyword evidence="3" id="KW-0804">Transcription</keyword>
<organism evidence="5 6">
    <name type="scientific">Amycolatopsis pithecellobii</name>
    <dbReference type="NCBI Taxonomy" id="664692"/>
    <lineage>
        <taxon>Bacteria</taxon>
        <taxon>Bacillati</taxon>
        <taxon>Actinomycetota</taxon>
        <taxon>Actinomycetes</taxon>
        <taxon>Pseudonocardiales</taxon>
        <taxon>Pseudonocardiaceae</taxon>
        <taxon>Amycolatopsis</taxon>
    </lineage>
</organism>
<evidence type="ECO:0000256" key="3">
    <source>
        <dbReference type="ARBA" id="ARBA00023163"/>
    </source>
</evidence>
<dbReference type="GO" id="GO:0003677">
    <property type="term" value="F:DNA binding"/>
    <property type="evidence" value="ECO:0007669"/>
    <property type="project" value="UniProtKB-KW"/>
</dbReference>
<protein>
    <recommendedName>
        <fullName evidence="4">HTH luxR-type domain-containing protein</fullName>
    </recommendedName>
</protein>
<evidence type="ECO:0000259" key="4">
    <source>
        <dbReference type="PROSITE" id="PS50043"/>
    </source>
</evidence>
<dbReference type="PROSITE" id="PS50043">
    <property type="entry name" value="HTH_LUXR_2"/>
    <property type="match status" value="1"/>
</dbReference>